<feature type="region of interest" description="Disordered" evidence="1">
    <location>
        <begin position="34"/>
        <end position="65"/>
    </location>
</feature>
<protein>
    <recommendedName>
        <fullName evidence="5">Lipoprotein</fullName>
    </recommendedName>
</protein>
<dbReference type="Proteomes" id="UP001301731">
    <property type="component" value="Chromosome"/>
</dbReference>
<feature type="region of interest" description="Disordered" evidence="1">
    <location>
        <begin position="139"/>
        <end position="183"/>
    </location>
</feature>
<feature type="compositionally biased region" description="Polar residues" evidence="1">
    <location>
        <begin position="39"/>
        <end position="54"/>
    </location>
</feature>
<gene>
    <name evidence="3" type="ORF">R2D22_20810</name>
</gene>
<sequence>MPRSRTRTRTRTPALLAALPLAALALALTACTSGEEGTGSASANGGSKGPTSNAAAPGQSRDEMNVKYAQCLRKQGLDVADPKPGQGIGLSIDGSNREKADKALEACRSFAPPAPADQNDGKDRKAMLDLARCMRENGVADFADPKEGQGIDIGPAQAEDPDFENAWKKCGPQGDNQKPESAK</sequence>
<evidence type="ECO:0000256" key="1">
    <source>
        <dbReference type="SAM" id="MobiDB-lite"/>
    </source>
</evidence>
<evidence type="ECO:0000256" key="2">
    <source>
        <dbReference type="SAM" id="SignalP"/>
    </source>
</evidence>
<keyword evidence="4" id="KW-1185">Reference proteome</keyword>
<accession>A0ABZ0LWX6</accession>
<organism evidence="3 4">
    <name type="scientific">Streptomyces solicathayae</name>
    <dbReference type="NCBI Taxonomy" id="3081768"/>
    <lineage>
        <taxon>Bacteria</taxon>
        <taxon>Bacillati</taxon>
        <taxon>Actinomycetota</taxon>
        <taxon>Actinomycetes</taxon>
        <taxon>Kitasatosporales</taxon>
        <taxon>Streptomycetaceae</taxon>
        <taxon>Streptomyces</taxon>
    </lineage>
</organism>
<keyword evidence="2" id="KW-0732">Signal</keyword>
<dbReference type="EMBL" id="CP137573">
    <property type="protein sequence ID" value="WOX23691.1"/>
    <property type="molecule type" value="Genomic_DNA"/>
</dbReference>
<dbReference type="RefSeq" id="WP_318105790.1">
    <property type="nucleotide sequence ID" value="NZ_CP137573.1"/>
</dbReference>
<evidence type="ECO:0008006" key="5">
    <source>
        <dbReference type="Google" id="ProtNLM"/>
    </source>
</evidence>
<feature type="chain" id="PRO_5047195832" description="Lipoprotein" evidence="2">
    <location>
        <begin position="26"/>
        <end position="183"/>
    </location>
</feature>
<feature type="region of interest" description="Disordered" evidence="1">
    <location>
        <begin position="77"/>
        <end position="96"/>
    </location>
</feature>
<feature type="signal peptide" evidence="2">
    <location>
        <begin position="1"/>
        <end position="25"/>
    </location>
</feature>
<name>A0ABZ0LWX6_9ACTN</name>
<proteinExistence type="predicted"/>
<evidence type="ECO:0000313" key="3">
    <source>
        <dbReference type="EMBL" id="WOX23691.1"/>
    </source>
</evidence>
<reference evidence="3 4" key="1">
    <citation type="submission" date="2023-10" db="EMBL/GenBank/DDBJ databases">
        <title>The genome sequence of Streptomyces sp. HUAS YS2.</title>
        <authorList>
            <person name="Mo P."/>
        </authorList>
    </citation>
    <scope>NUCLEOTIDE SEQUENCE [LARGE SCALE GENOMIC DNA]</scope>
    <source>
        <strain evidence="3 4">HUAS YS2</strain>
    </source>
</reference>
<evidence type="ECO:0000313" key="4">
    <source>
        <dbReference type="Proteomes" id="UP001301731"/>
    </source>
</evidence>
<dbReference type="PROSITE" id="PS51257">
    <property type="entry name" value="PROKAR_LIPOPROTEIN"/>
    <property type="match status" value="1"/>
</dbReference>